<keyword evidence="2" id="KW-1185">Reference proteome</keyword>
<dbReference type="AntiFam" id="ANF00037">
    <property type="entry name" value="Overlap with RNaseP, same strand"/>
</dbReference>
<comment type="caution">
    <text evidence="1">The sequence shown here is derived from an EMBL/GenBank/DDBJ whole genome shotgun (WGS) entry which is preliminary data.</text>
</comment>
<proteinExistence type="predicted"/>
<reference evidence="1 2" key="1">
    <citation type="submission" date="2019-07" db="EMBL/GenBank/DDBJ databases">
        <title>Whole genome shotgun sequence of Alkalibacillus haloalkaliphilus NBRC 103110.</title>
        <authorList>
            <person name="Hosoyama A."/>
            <person name="Uohara A."/>
            <person name="Ohji S."/>
            <person name="Ichikawa N."/>
        </authorList>
    </citation>
    <scope>NUCLEOTIDE SEQUENCE [LARGE SCALE GENOMIC DNA]</scope>
    <source>
        <strain evidence="1 2">NBRC 103110</strain>
    </source>
</reference>
<sequence length="70" mass="8130">MLTRAEMLVVFVLDETISQGSYNEVANGREMTCSFQSMVKLPLKCHSDELNWKQLRWNAVNPTSEQPKLW</sequence>
<dbReference type="AlphaFoldDB" id="A0A511W229"/>
<dbReference type="EMBL" id="BJYA01000003">
    <property type="protein sequence ID" value="GEN45115.1"/>
    <property type="molecule type" value="Genomic_DNA"/>
</dbReference>
<name>A0A511W229_9BACI</name>
<gene>
    <name evidence="1" type="ORF">AHA02nite_08910</name>
</gene>
<dbReference type="Proteomes" id="UP000321440">
    <property type="component" value="Unassembled WGS sequence"/>
</dbReference>
<accession>A0A511W229</accession>
<evidence type="ECO:0000313" key="1">
    <source>
        <dbReference type="EMBL" id="GEN45115.1"/>
    </source>
</evidence>
<organism evidence="1 2">
    <name type="scientific">Alkalibacillus haloalkaliphilus</name>
    <dbReference type="NCBI Taxonomy" id="94136"/>
    <lineage>
        <taxon>Bacteria</taxon>
        <taxon>Bacillati</taxon>
        <taxon>Bacillota</taxon>
        <taxon>Bacilli</taxon>
        <taxon>Bacillales</taxon>
        <taxon>Bacillaceae</taxon>
        <taxon>Alkalibacillus</taxon>
    </lineage>
</organism>
<protein>
    <submittedName>
        <fullName evidence="1">Uncharacterized protein</fullName>
    </submittedName>
</protein>
<evidence type="ECO:0000313" key="2">
    <source>
        <dbReference type="Proteomes" id="UP000321440"/>
    </source>
</evidence>